<dbReference type="OrthoDB" id="5148568at2"/>
<evidence type="ECO:0000313" key="1">
    <source>
        <dbReference type="EMBL" id="TFB53634.1"/>
    </source>
</evidence>
<dbReference type="RefSeq" id="WP_134488653.1">
    <property type="nucleotide sequence ID" value="NZ_SOEZ01000024.1"/>
</dbReference>
<dbReference type="Proteomes" id="UP000297866">
    <property type="component" value="Unassembled WGS sequence"/>
</dbReference>
<protein>
    <submittedName>
        <fullName evidence="1">Uncharacterized protein</fullName>
    </submittedName>
</protein>
<dbReference type="AlphaFoldDB" id="A0A4R8UIY0"/>
<proteinExistence type="predicted"/>
<sequence>MSQSERSRAARIRAKATGRNYQKALETVDGEPTSAQRDFEGAFLNRLGFLWYSPSPVKLSTSGIIGVEPLHESLTVHFGEDTDLDDLRDCLLPVLVDDPTAQQPHDVEVTGLPGLRTRAHEAGTSLYRPGIAAEIVLAGIHPGHLEHDTHGVFRYAGRERPHAWTHEETRFVRTYPGAAGLHIESVILRRMGILRAAGARSARSWRSHGATDVVVELDFEEELNREQAEHLRDDFMSKYLEPHLVLDRYEAPRKHARASIEISTPHTGQSVELRLG</sequence>
<organism evidence="1 2">
    <name type="scientific">Cryobacterium tagatosivorans</name>
    <dbReference type="NCBI Taxonomy" id="1259199"/>
    <lineage>
        <taxon>Bacteria</taxon>
        <taxon>Bacillati</taxon>
        <taxon>Actinomycetota</taxon>
        <taxon>Actinomycetes</taxon>
        <taxon>Micrococcales</taxon>
        <taxon>Microbacteriaceae</taxon>
        <taxon>Cryobacterium</taxon>
    </lineage>
</organism>
<comment type="caution">
    <text evidence="1">The sequence shown here is derived from an EMBL/GenBank/DDBJ whole genome shotgun (WGS) entry which is preliminary data.</text>
</comment>
<name>A0A4R8UIY0_9MICO</name>
<dbReference type="EMBL" id="SOEZ01000024">
    <property type="protein sequence ID" value="TFB53634.1"/>
    <property type="molecule type" value="Genomic_DNA"/>
</dbReference>
<accession>A0A4R8UIY0</accession>
<gene>
    <name evidence="1" type="ORF">E3O23_04720</name>
</gene>
<keyword evidence="2" id="KW-1185">Reference proteome</keyword>
<evidence type="ECO:0000313" key="2">
    <source>
        <dbReference type="Proteomes" id="UP000297866"/>
    </source>
</evidence>
<reference evidence="1 2" key="1">
    <citation type="submission" date="2019-03" db="EMBL/GenBank/DDBJ databases">
        <title>Genomics of glacier-inhabiting Cryobacterium strains.</title>
        <authorList>
            <person name="Liu Q."/>
            <person name="Xin Y.-H."/>
        </authorList>
    </citation>
    <scope>NUCLEOTIDE SEQUENCE [LARGE SCALE GENOMIC DNA]</scope>
    <source>
        <strain evidence="1 2">Sr47</strain>
    </source>
</reference>